<dbReference type="GO" id="GO:0031145">
    <property type="term" value="P:anaphase-promoting complex-dependent catabolic process"/>
    <property type="evidence" value="ECO:0007669"/>
    <property type="project" value="TreeGrafter"/>
</dbReference>
<dbReference type="GO" id="GO:0051301">
    <property type="term" value="P:cell division"/>
    <property type="evidence" value="ECO:0007669"/>
    <property type="project" value="TreeGrafter"/>
</dbReference>
<dbReference type="AlphaFoldDB" id="A0A0G4MK15"/>
<feature type="repeat" description="TPR" evidence="2">
    <location>
        <begin position="56"/>
        <end position="89"/>
    </location>
</feature>
<dbReference type="GO" id="GO:0016567">
    <property type="term" value="P:protein ubiquitination"/>
    <property type="evidence" value="ECO:0007669"/>
    <property type="project" value="TreeGrafter"/>
</dbReference>
<feature type="non-terminal residue" evidence="3">
    <location>
        <position position="175"/>
    </location>
</feature>
<dbReference type="PANTHER" id="PTHR12558">
    <property type="entry name" value="CELL DIVISION CYCLE 16,23,27"/>
    <property type="match status" value="1"/>
</dbReference>
<keyword evidence="1 2" id="KW-0802">TPR repeat</keyword>
<sequence length="175" mass="20126">MELRPKLAFIAHLCSNIDRFRPESCVVVGNYYSLLSMHEKAVQYFRRALTLDRTCLSAWTLMGHEYVELKNTHAAIESYRRAVDVNRRDYRAWYGLGQTYEVLEMHTYSLWYYKKAAGLRPAGAEWMVFLRGIRCGTVSDFAAKAPLAPHRTAPLDNVRRGCEANEKGTGWGIGW</sequence>
<dbReference type="Proteomes" id="UP000044602">
    <property type="component" value="Unassembled WGS sequence"/>
</dbReference>
<evidence type="ECO:0000256" key="1">
    <source>
        <dbReference type="ARBA" id="ARBA00022803"/>
    </source>
</evidence>
<dbReference type="STRING" id="100787.A0A0G4MK15"/>
<dbReference type="Gene3D" id="1.25.40.10">
    <property type="entry name" value="Tetratricopeptide repeat domain"/>
    <property type="match status" value="1"/>
</dbReference>
<evidence type="ECO:0000313" key="3">
    <source>
        <dbReference type="EMBL" id="CRK34514.1"/>
    </source>
</evidence>
<dbReference type="GO" id="GO:0045842">
    <property type="term" value="P:positive regulation of mitotic metaphase/anaphase transition"/>
    <property type="evidence" value="ECO:0007669"/>
    <property type="project" value="TreeGrafter"/>
</dbReference>
<dbReference type="Pfam" id="PF13181">
    <property type="entry name" value="TPR_8"/>
    <property type="match status" value="1"/>
</dbReference>
<accession>A0A0G4MK15</accession>
<dbReference type="EMBL" id="CVQH01023039">
    <property type="protein sequence ID" value="CRK34514.1"/>
    <property type="molecule type" value="Genomic_DNA"/>
</dbReference>
<feature type="repeat" description="TPR" evidence="2">
    <location>
        <begin position="22"/>
        <end position="55"/>
    </location>
</feature>
<evidence type="ECO:0000256" key="2">
    <source>
        <dbReference type="PROSITE-ProRule" id="PRU00339"/>
    </source>
</evidence>
<dbReference type="PROSITE" id="PS50005">
    <property type="entry name" value="TPR"/>
    <property type="match status" value="2"/>
</dbReference>
<dbReference type="GO" id="GO:0005680">
    <property type="term" value="C:anaphase-promoting complex"/>
    <property type="evidence" value="ECO:0007669"/>
    <property type="project" value="TreeGrafter"/>
</dbReference>
<gene>
    <name evidence="3" type="ORF">BN1708_016342</name>
</gene>
<dbReference type="SUPFAM" id="SSF48452">
    <property type="entry name" value="TPR-like"/>
    <property type="match status" value="1"/>
</dbReference>
<name>A0A0G4MK15_VERLO</name>
<dbReference type="Pfam" id="PF13414">
    <property type="entry name" value="TPR_11"/>
    <property type="match status" value="1"/>
</dbReference>
<evidence type="ECO:0000313" key="4">
    <source>
        <dbReference type="Proteomes" id="UP000044602"/>
    </source>
</evidence>
<protein>
    <submittedName>
        <fullName evidence="3">Uncharacterized protein</fullName>
    </submittedName>
</protein>
<proteinExistence type="predicted"/>
<dbReference type="SMART" id="SM00028">
    <property type="entry name" value="TPR"/>
    <property type="match status" value="3"/>
</dbReference>
<organism evidence="3 4">
    <name type="scientific">Verticillium longisporum</name>
    <name type="common">Verticillium dahliae var. longisporum</name>
    <dbReference type="NCBI Taxonomy" id="100787"/>
    <lineage>
        <taxon>Eukaryota</taxon>
        <taxon>Fungi</taxon>
        <taxon>Dikarya</taxon>
        <taxon>Ascomycota</taxon>
        <taxon>Pezizomycotina</taxon>
        <taxon>Sordariomycetes</taxon>
        <taxon>Hypocreomycetidae</taxon>
        <taxon>Glomerellales</taxon>
        <taxon>Plectosphaerellaceae</taxon>
        <taxon>Verticillium</taxon>
    </lineage>
</organism>
<reference evidence="3 4" key="1">
    <citation type="submission" date="2015-05" db="EMBL/GenBank/DDBJ databases">
        <authorList>
            <person name="Wang D.B."/>
            <person name="Wang M."/>
        </authorList>
    </citation>
    <scope>NUCLEOTIDE SEQUENCE [LARGE SCALE GENOMIC DNA]</scope>
    <source>
        <strain evidence="3">VL1</strain>
    </source>
</reference>
<dbReference type="InterPro" id="IPR011990">
    <property type="entry name" value="TPR-like_helical_dom_sf"/>
</dbReference>
<dbReference type="PANTHER" id="PTHR12558:SF10">
    <property type="entry name" value="CELL DIVISION CYCLE PROTEIN 23 HOMOLOG"/>
    <property type="match status" value="1"/>
</dbReference>
<keyword evidence="4" id="KW-1185">Reference proteome</keyword>
<dbReference type="InterPro" id="IPR019734">
    <property type="entry name" value="TPR_rpt"/>
</dbReference>